<dbReference type="EMBL" id="HG996466">
    <property type="protein sequence ID" value="CAG1860482.1"/>
    <property type="molecule type" value="Genomic_DNA"/>
</dbReference>
<proteinExistence type="predicted"/>
<name>A0A8D7B4R4_MUSAM</name>
<reference evidence="1" key="1">
    <citation type="submission" date="2021-03" db="EMBL/GenBank/DDBJ databases">
        <authorList>
            <consortium name="Genoscope - CEA"/>
            <person name="William W."/>
        </authorList>
    </citation>
    <scope>NUCLEOTIDE SEQUENCE</scope>
    <source>
        <strain evidence="1">Doubled-haploid Pahang</strain>
    </source>
</reference>
<accession>A0A8D7B4R4</accession>
<dbReference type="AlphaFoldDB" id="A0A8D7B4R4"/>
<evidence type="ECO:0000313" key="1">
    <source>
        <dbReference type="EMBL" id="CAG1860482.1"/>
    </source>
</evidence>
<sequence length="61" mass="6867">MNKVRNIVPYRCFDLGSVRYGMVYRPVPPGAPSGTPNFSPLNPPKIPENKKKVRIGFSSYK</sequence>
<protein>
    <submittedName>
        <fullName evidence="1">(wild Malaysian banana) hypothetical protein</fullName>
    </submittedName>
</protein>
<organism evidence="1">
    <name type="scientific">Musa acuminata subsp. malaccensis</name>
    <name type="common">Wild banana</name>
    <name type="synonym">Musa malaccensis</name>
    <dbReference type="NCBI Taxonomy" id="214687"/>
    <lineage>
        <taxon>Eukaryota</taxon>
        <taxon>Viridiplantae</taxon>
        <taxon>Streptophyta</taxon>
        <taxon>Embryophyta</taxon>
        <taxon>Tracheophyta</taxon>
        <taxon>Spermatophyta</taxon>
        <taxon>Magnoliopsida</taxon>
        <taxon>Liliopsida</taxon>
        <taxon>Zingiberales</taxon>
        <taxon>Musaceae</taxon>
        <taxon>Musa</taxon>
    </lineage>
</organism>
<gene>
    <name evidence="1" type="ORF">GSMUA_97860.1</name>
</gene>